<reference evidence="1" key="1">
    <citation type="submission" date="2014-11" db="EMBL/GenBank/DDBJ databases">
        <authorList>
            <person name="Amaro Gonzalez C."/>
        </authorList>
    </citation>
    <scope>NUCLEOTIDE SEQUENCE</scope>
</reference>
<name>A0A0E9TZS4_ANGAN</name>
<accession>A0A0E9TZS4</accession>
<proteinExistence type="predicted"/>
<evidence type="ECO:0000313" key="1">
    <source>
        <dbReference type="EMBL" id="JAH59041.1"/>
    </source>
</evidence>
<dbReference type="AlphaFoldDB" id="A0A0E9TZS4"/>
<organism evidence="1">
    <name type="scientific">Anguilla anguilla</name>
    <name type="common">European freshwater eel</name>
    <name type="synonym">Muraena anguilla</name>
    <dbReference type="NCBI Taxonomy" id="7936"/>
    <lineage>
        <taxon>Eukaryota</taxon>
        <taxon>Metazoa</taxon>
        <taxon>Chordata</taxon>
        <taxon>Craniata</taxon>
        <taxon>Vertebrata</taxon>
        <taxon>Euteleostomi</taxon>
        <taxon>Actinopterygii</taxon>
        <taxon>Neopterygii</taxon>
        <taxon>Teleostei</taxon>
        <taxon>Anguilliformes</taxon>
        <taxon>Anguillidae</taxon>
        <taxon>Anguilla</taxon>
    </lineage>
</organism>
<dbReference type="EMBL" id="GBXM01049536">
    <property type="protein sequence ID" value="JAH59041.1"/>
    <property type="molecule type" value="Transcribed_RNA"/>
</dbReference>
<reference evidence="1" key="2">
    <citation type="journal article" date="2015" name="Fish Shellfish Immunol.">
        <title>Early steps in the European eel (Anguilla anguilla)-Vibrio vulnificus interaction in the gills: Role of the RtxA13 toxin.</title>
        <authorList>
            <person name="Callol A."/>
            <person name="Pajuelo D."/>
            <person name="Ebbesson L."/>
            <person name="Teles M."/>
            <person name="MacKenzie S."/>
            <person name="Amaro C."/>
        </authorList>
    </citation>
    <scope>NUCLEOTIDE SEQUENCE</scope>
</reference>
<sequence>MRVAVFIYTFWVRTVASEGDSRL</sequence>
<protein>
    <submittedName>
        <fullName evidence="1">Uncharacterized protein</fullName>
    </submittedName>
</protein>